<feature type="coiled-coil region" evidence="1">
    <location>
        <begin position="145"/>
        <end position="172"/>
    </location>
</feature>
<feature type="transmembrane region" description="Helical" evidence="2">
    <location>
        <begin position="33"/>
        <end position="57"/>
    </location>
</feature>
<keyword evidence="2" id="KW-1133">Transmembrane helix</keyword>
<accession>A0A6M0RDX6</accession>
<protein>
    <submittedName>
        <fullName evidence="3">Uncharacterized protein</fullName>
    </submittedName>
</protein>
<sequence>MTQVSQTTIQSDNNSTAPNQKIRWRDRINFQQIGAFIGGVAAIGSLVGVAFAVYTFLDESPKLEISISELDLIGYIPQSDQRILETEIFRDLLALEETYSGIVDEYVIQLMRETYELLINAERAAVQYTDGTPGEQPDDRLETYQKNFSSTITELEKRRDNASEENKEKYSNLISGLTRIKSTADKIQLKDKIFLELSVENGSRLSNYLHSQGILIFRQEETVFAAVPQIIMNLVDEERRYTSEGIEIEKIPDAGKIGGHEVSSFTFEAELENLEKDNQEYVELAFQDRAGGDDKYTLMFAIEDVKEEMWHKEAEFSTFTARRTKQELKTKVEPIFNELLKGNESDT</sequence>
<evidence type="ECO:0000256" key="1">
    <source>
        <dbReference type="SAM" id="Coils"/>
    </source>
</evidence>
<reference evidence="3 4" key="1">
    <citation type="journal article" date="2020" name="Microb. Ecol.">
        <title>Ecogenomics of the Marine Benthic Filamentous Cyanobacterium Adonisia.</title>
        <authorList>
            <person name="Walter J.M."/>
            <person name="Coutinho F.H."/>
            <person name="Leomil L."/>
            <person name="Hargreaves P.I."/>
            <person name="Campeao M.E."/>
            <person name="Vieira V.V."/>
            <person name="Silva B.S."/>
            <person name="Fistarol G.O."/>
            <person name="Salomon P.S."/>
            <person name="Sawabe T."/>
            <person name="Mino S."/>
            <person name="Hosokawa M."/>
            <person name="Miyashita H."/>
            <person name="Maruyama F."/>
            <person name="van Verk M.C."/>
            <person name="Dutilh B.E."/>
            <person name="Thompson C.C."/>
            <person name="Thompson F.L."/>
        </authorList>
    </citation>
    <scope>NUCLEOTIDE SEQUENCE [LARGE SCALE GENOMIC DNA]</scope>
    <source>
        <strain evidence="3 4">CCMR0081</strain>
    </source>
</reference>
<name>A0A6M0RDX6_9CYAN</name>
<organism evidence="3 4">
    <name type="scientific">Adonisia turfae CCMR0081</name>
    <dbReference type="NCBI Taxonomy" id="2292702"/>
    <lineage>
        <taxon>Bacteria</taxon>
        <taxon>Bacillati</taxon>
        <taxon>Cyanobacteriota</taxon>
        <taxon>Adonisia</taxon>
        <taxon>Adonisia turfae</taxon>
    </lineage>
</organism>
<dbReference type="Proteomes" id="UP000481033">
    <property type="component" value="Unassembled WGS sequence"/>
</dbReference>
<proteinExistence type="predicted"/>
<keyword evidence="2" id="KW-0472">Membrane</keyword>
<dbReference type="EMBL" id="QXHD01000001">
    <property type="protein sequence ID" value="NEZ54113.1"/>
    <property type="molecule type" value="Genomic_DNA"/>
</dbReference>
<evidence type="ECO:0000256" key="2">
    <source>
        <dbReference type="SAM" id="Phobius"/>
    </source>
</evidence>
<keyword evidence="1" id="KW-0175">Coiled coil</keyword>
<dbReference type="RefSeq" id="WP_163695319.1">
    <property type="nucleotide sequence ID" value="NZ_QXHD01000001.1"/>
</dbReference>
<gene>
    <name evidence="3" type="ORF">DXZ20_00010</name>
</gene>
<comment type="caution">
    <text evidence="3">The sequence shown here is derived from an EMBL/GenBank/DDBJ whole genome shotgun (WGS) entry which is preliminary data.</text>
</comment>
<keyword evidence="2" id="KW-0812">Transmembrane</keyword>
<evidence type="ECO:0000313" key="3">
    <source>
        <dbReference type="EMBL" id="NEZ54113.1"/>
    </source>
</evidence>
<keyword evidence="4" id="KW-1185">Reference proteome</keyword>
<dbReference type="AlphaFoldDB" id="A0A6M0RDX6"/>
<evidence type="ECO:0000313" key="4">
    <source>
        <dbReference type="Proteomes" id="UP000481033"/>
    </source>
</evidence>